<evidence type="ECO:0000256" key="8">
    <source>
        <dbReference type="ARBA" id="ARBA00022989"/>
    </source>
</evidence>
<evidence type="ECO:0000256" key="5">
    <source>
        <dbReference type="ARBA" id="ARBA00022502"/>
    </source>
</evidence>
<evidence type="ECO:0000256" key="7">
    <source>
        <dbReference type="ARBA" id="ARBA00022824"/>
    </source>
</evidence>
<feature type="transmembrane region" description="Helical" evidence="11">
    <location>
        <begin position="483"/>
        <end position="504"/>
    </location>
</feature>
<evidence type="ECO:0000256" key="2">
    <source>
        <dbReference type="ARBA" id="ARBA00004687"/>
    </source>
</evidence>
<dbReference type="GO" id="GO:0005789">
    <property type="term" value="C:endoplasmic reticulum membrane"/>
    <property type="evidence" value="ECO:0007669"/>
    <property type="project" value="UniProtKB-SubCell"/>
</dbReference>
<comment type="pathway">
    <text evidence="2 11">Glycolipid biosynthesis; glycosylphosphatidylinositol-anchor biosynthesis.</text>
</comment>
<dbReference type="EMBL" id="JAVRRL010000010">
    <property type="protein sequence ID" value="KAK5115918.1"/>
    <property type="molecule type" value="Genomic_DNA"/>
</dbReference>
<evidence type="ECO:0000256" key="9">
    <source>
        <dbReference type="ARBA" id="ARBA00023136"/>
    </source>
</evidence>
<protein>
    <recommendedName>
        <fullName evidence="4 11">Protein PBN1</fullName>
    </recommendedName>
</protein>
<keyword evidence="9 11" id="KW-0472">Membrane</keyword>
<name>A0AAN7YIL4_9PEZI</name>
<comment type="subcellular location">
    <subcellularLocation>
        <location evidence="11">Endoplasmic reticulum membrane</location>
        <topology evidence="11">Single-pass membrane protein</topology>
    </subcellularLocation>
    <subcellularLocation>
        <location evidence="1">Endoplasmic reticulum membrane</location>
        <topology evidence="1">Single-pass type III membrane protein</topology>
    </subcellularLocation>
</comment>
<dbReference type="Pfam" id="PF08320">
    <property type="entry name" value="PIG-X"/>
    <property type="match status" value="1"/>
</dbReference>
<evidence type="ECO:0000313" key="13">
    <source>
        <dbReference type="Proteomes" id="UP001310890"/>
    </source>
</evidence>
<comment type="function">
    <text evidence="11">Required for proper folding and/or the stability of a subset of proteins in the endoplasmic reticulum. Component of glycosylphosphatidylinositol-mannosyltransferase 1 which transfers the first of the 4 mannoses in the GPI-anchor precursors during GPI-anchor biosynthesis. Probably acts by stabilizing the mannosyltransferase GPI14.</text>
</comment>
<evidence type="ECO:0000256" key="6">
    <source>
        <dbReference type="ARBA" id="ARBA00022692"/>
    </source>
</evidence>
<evidence type="ECO:0000256" key="10">
    <source>
        <dbReference type="ARBA" id="ARBA00023180"/>
    </source>
</evidence>
<evidence type="ECO:0000256" key="11">
    <source>
        <dbReference type="RuleBase" id="RU366056"/>
    </source>
</evidence>
<keyword evidence="6 11" id="KW-0812">Transmembrane</keyword>
<keyword evidence="8 11" id="KW-1133">Transmembrane helix</keyword>
<evidence type="ECO:0000256" key="1">
    <source>
        <dbReference type="ARBA" id="ARBA00004643"/>
    </source>
</evidence>
<dbReference type="SMART" id="SM00780">
    <property type="entry name" value="PIG-X"/>
    <property type="match status" value="1"/>
</dbReference>
<dbReference type="GO" id="GO:0006506">
    <property type="term" value="P:GPI anchor biosynthetic process"/>
    <property type="evidence" value="ECO:0007669"/>
    <property type="project" value="UniProtKB-KW"/>
</dbReference>
<evidence type="ECO:0000256" key="4">
    <source>
        <dbReference type="ARBA" id="ARBA00020410"/>
    </source>
</evidence>
<sequence>MKQRVTYFPPMGSDISPNTVNATTGSVDFPHTILPALEKRLTVGLSELPIELRELLQDVHELHIRYVSRMNYDASPPLVARLPPGLHAFYTPRTAERNVDICSLLHRVFSSDLKCTTVSDSFSTPAVLSERFSSSSSFQYYHRLPKLLHFQSFLATTFCPGQYRGDCPNEVASLSYASYIDLDFDIISHAVTATAFWRAAISSPAAKTPARMWTENDSLEVGLLMPEKADEDEPESLKMGGFLAVIEEDEKASPTLFSFPSRHHPLPPPSSLEFQVDFQPPIGLHPKLDILLTRQQLISPKDDDSCALHAYLTLPSALFVDRYQLSDPAVLAQHNLKTLHSLSGTDDLEAPDWVVQRWGSAALVEVALPSDDGDKNPGASRRETEWNVTIPLHLRYLQADVNGTTPGYTDLEVPWPIMFWACEAEEGLKMAVNPFDRVNLGYDGLFGPKTMFYHVPPTSDKGWSNVLEENITVPVLEPTWNGWVHTGTLVAVLVGLLLVCCALAKAFCGGSEKRSVVEKKAQ</sequence>
<comment type="similarity">
    <text evidence="3 11">Belongs to the PIGX family.</text>
</comment>
<evidence type="ECO:0000256" key="3">
    <source>
        <dbReference type="ARBA" id="ARBA00010345"/>
    </source>
</evidence>
<comment type="caution">
    <text evidence="12">The sequence shown here is derived from an EMBL/GenBank/DDBJ whole genome shotgun (WGS) entry which is preliminary data.</text>
</comment>
<reference evidence="12" key="1">
    <citation type="submission" date="2023-08" db="EMBL/GenBank/DDBJ databases">
        <title>Black Yeasts Isolated from many extreme environments.</title>
        <authorList>
            <person name="Coleine C."/>
            <person name="Stajich J.E."/>
            <person name="Selbmann L."/>
        </authorList>
    </citation>
    <scope>NUCLEOTIDE SEQUENCE</scope>
    <source>
        <strain evidence="12">CCFEE 5401</strain>
    </source>
</reference>
<accession>A0AAN7YIL4</accession>
<dbReference type="AlphaFoldDB" id="A0AAN7YIL4"/>
<dbReference type="GO" id="GO:0000030">
    <property type="term" value="F:mannosyltransferase activity"/>
    <property type="evidence" value="ECO:0007669"/>
    <property type="project" value="TreeGrafter"/>
</dbReference>
<proteinExistence type="inferred from homology"/>
<keyword evidence="7 11" id="KW-0256">Endoplasmic reticulum</keyword>
<organism evidence="12 13">
    <name type="scientific">Meristemomyces frigidus</name>
    <dbReference type="NCBI Taxonomy" id="1508187"/>
    <lineage>
        <taxon>Eukaryota</taxon>
        <taxon>Fungi</taxon>
        <taxon>Dikarya</taxon>
        <taxon>Ascomycota</taxon>
        <taxon>Pezizomycotina</taxon>
        <taxon>Dothideomycetes</taxon>
        <taxon>Dothideomycetidae</taxon>
        <taxon>Mycosphaerellales</taxon>
        <taxon>Teratosphaeriaceae</taxon>
        <taxon>Meristemomyces</taxon>
    </lineage>
</organism>
<dbReference type="Proteomes" id="UP001310890">
    <property type="component" value="Unassembled WGS sequence"/>
</dbReference>
<dbReference type="PANTHER" id="PTHR28533">
    <property type="entry name" value="PROTEIN PBN1"/>
    <property type="match status" value="1"/>
</dbReference>
<keyword evidence="5 11" id="KW-0337">GPI-anchor biosynthesis</keyword>
<dbReference type="InterPro" id="IPR042322">
    <property type="entry name" value="Pbn1"/>
</dbReference>
<evidence type="ECO:0000313" key="12">
    <source>
        <dbReference type="EMBL" id="KAK5115918.1"/>
    </source>
</evidence>
<dbReference type="PANTHER" id="PTHR28533:SF1">
    <property type="entry name" value="PROTEIN PBN1"/>
    <property type="match status" value="1"/>
</dbReference>
<keyword evidence="10" id="KW-0325">Glycoprotein</keyword>
<dbReference type="GO" id="GO:1990529">
    <property type="term" value="C:glycosylphosphatidylinositol-mannosyltransferase I complex"/>
    <property type="evidence" value="ECO:0007669"/>
    <property type="project" value="TreeGrafter"/>
</dbReference>
<dbReference type="InterPro" id="IPR013233">
    <property type="entry name" value="PIG-X/PBN1"/>
</dbReference>
<gene>
    <name evidence="12" type="ORF">LTR62_000374</name>
</gene>